<accession>A0A6H1TW93</accession>
<dbReference type="Gene3D" id="2.160.10.10">
    <property type="entry name" value="Hexapeptide repeat proteins"/>
    <property type="match status" value="1"/>
</dbReference>
<dbReference type="SUPFAM" id="SSF51161">
    <property type="entry name" value="Trimeric LpxA-like enzymes"/>
    <property type="match status" value="1"/>
</dbReference>
<evidence type="ECO:0000256" key="1">
    <source>
        <dbReference type="SAM" id="MobiDB-lite"/>
    </source>
</evidence>
<dbReference type="Proteomes" id="UP000500857">
    <property type="component" value="Chromosome"/>
</dbReference>
<dbReference type="RefSeq" id="WP_168568870.1">
    <property type="nucleotide sequence ID" value="NZ_CP051167.1"/>
</dbReference>
<feature type="region of interest" description="Disordered" evidence="1">
    <location>
        <begin position="122"/>
        <end position="220"/>
    </location>
</feature>
<name>A0A6H1TW93_9CYAN</name>
<organism evidence="2 3">
    <name type="scientific">Oxynema aestuarii AP17</name>
    <dbReference type="NCBI Taxonomy" id="2064643"/>
    <lineage>
        <taxon>Bacteria</taxon>
        <taxon>Bacillati</taxon>
        <taxon>Cyanobacteriota</taxon>
        <taxon>Cyanophyceae</taxon>
        <taxon>Oscillatoriophycideae</taxon>
        <taxon>Oscillatoriales</taxon>
        <taxon>Oscillatoriaceae</taxon>
        <taxon>Oxynema</taxon>
        <taxon>Oxynema aestuarii</taxon>
    </lineage>
</organism>
<dbReference type="GO" id="GO:0043886">
    <property type="term" value="F:structural constituent of carboxysome shell"/>
    <property type="evidence" value="ECO:0007669"/>
    <property type="project" value="UniProtKB-ARBA"/>
</dbReference>
<evidence type="ECO:0000313" key="3">
    <source>
        <dbReference type="Proteomes" id="UP000500857"/>
    </source>
</evidence>
<dbReference type="GO" id="GO:0031470">
    <property type="term" value="C:carboxysome"/>
    <property type="evidence" value="ECO:0007669"/>
    <property type="project" value="UniProtKB-ARBA"/>
</dbReference>
<evidence type="ECO:0000313" key="2">
    <source>
        <dbReference type="EMBL" id="QIZ70715.1"/>
    </source>
</evidence>
<dbReference type="KEGG" id="oxy:HCG48_09085"/>
<proteinExistence type="predicted"/>
<dbReference type="InterPro" id="IPR011004">
    <property type="entry name" value="Trimer_LpxA-like_sf"/>
</dbReference>
<reference evidence="2 3" key="1">
    <citation type="submission" date="2020-04" db="EMBL/GenBank/DDBJ databases">
        <authorList>
            <person name="Basu S."/>
            <person name="Maruthanayagam V."/>
            <person name="Chakraborty S."/>
            <person name="Pramanik A."/>
            <person name="Mukherjee J."/>
            <person name="Brink B."/>
        </authorList>
    </citation>
    <scope>NUCLEOTIDE SEQUENCE [LARGE SCALE GENOMIC DNA]</scope>
    <source>
        <strain evidence="2 3">AP17</strain>
    </source>
</reference>
<gene>
    <name evidence="2" type="ORF">HCG48_09085</name>
</gene>
<feature type="compositionally biased region" description="Pro residues" evidence="1">
    <location>
        <begin position="147"/>
        <end position="157"/>
    </location>
</feature>
<dbReference type="EMBL" id="CP051167">
    <property type="protein sequence ID" value="QIZ70715.1"/>
    <property type="molecule type" value="Genomic_DNA"/>
</dbReference>
<feature type="compositionally biased region" description="Pro residues" evidence="1">
    <location>
        <begin position="210"/>
        <end position="220"/>
    </location>
</feature>
<feature type="compositionally biased region" description="Basic and acidic residues" evidence="1">
    <location>
        <begin position="137"/>
        <end position="146"/>
    </location>
</feature>
<protein>
    <recommendedName>
        <fullName evidence="4">Transferase</fullName>
    </recommendedName>
</protein>
<keyword evidence="3" id="KW-1185">Reference proteome</keyword>
<sequence length="220" mass="22370">MYLPPLRATDNQMVYVSGDVKLDESAAIAPGVILQASPNSQLIVSAGVSIGMGAIVQAHQGTLTIAEGATLGAGVLAIGSGTIGANACLGAATTVLNPAIAPGKIVPAGSILGDRSRQWSDIALPEPAPTPEPVADDAAKEPDRPEPPSPAPPPTPPTATETETNLETELETETGSTTEPTGDDRPSTSDALRSGQEHISRFLFTLFPHSQPPNPSDGSA</sequence>
<evidence type="ECO:0008006" key="4">
    <source>
        <dbReference type="Google" id="ProtNLM"/>
    </source>
</evidence>
<dbReference type="AlphaFoldDB" id="A0A6H1TW93"/>